<dbReference type="GO" id="GO:0046872">
    <property type="term" value="F:metal ion binding"/>
    <property type="evidence" value="ECO:0007669"/>
    <property type="project" value="UniProtKB-KW"/>
</dbReference>
<evidence type="ECO:0000256" key="6">
    <source>
        <dbReference type="SAM" id="Phobius"/>
    </source>
</evidence>
<keyword evidence="3" id="KW-0479">Metal-binding</keyword>
<gene>
    <name evidence="7" type="primary">modA</name>
    <name evidence="7" type="ORF">NCTC10684_04664</name>
</gene>
<dbReference type="PROSITE" id="PS51318">
    <property type="entry name" value="TAT"/>
    <property type="match status" value="1"/>
</dbReference>
<dbReference type="PANTHER" id="PTHR30632">
    <property type="entry name" value="MOLYBDATE-BINDING PERIPLASMIC PROTEIN"/>
    <property type="match status" value="1"/>
</dbReference>
<dbReference type="InterPro" id="IPR006311">
    <property type="entry name" value="TAT_signal"/>
</dbReference>
<dbReference type="FunFam" id="3.40.190.10:FF:000035">
    <property type="entry name" value="Molybdate ABC transporter substrate-binding protein"/>
    <property type="match status" value="1"/>
</dbReference>
<protein>
    <submittedName>
        <fullName evidence="7">Molybdate-binding periplasmic protein</fullName>
    </submittedName>
</protein>
<dbReference type="PANTHER" id="PTHR30632:SF17">
    <property type="entry name" value="MOLYBDATE-BINDING PROTEIN MODA"/>
    <property type="match status" value="1"/>
</dbReference>
<dbReference type="Pfam" id="PF13531">
    <property type="entry name" value="SBP_bac_11"/>
    <property type="match status" value="1"/>
</dbReference>
<evidence type="ECO:0000256" key="3">
    <source>
        <dbReference type="ARBA" id="ARBA00022723"/>
    </source>
</evidence>
<evidence type="ECO:0000256" key="2">
    <source>
        <dbReference type="ARBA" id="ARBA00022505"/>
    </source>
</evidence>
<proteinExistence type="inferred from homology"/>
<keyword evidence="6" id="KW-0472">Membrane</keyword>
<dbReference type="EMBL" id="UFSM01000001">
    <property type="protein sequence ID" value="SUU91400.1"/>
    <property type="molecule type" value="Genomic_DNA"/>
</dbReference>
<dbReference type="NCBIfam" id="NF007958">
    <property type="entry name" value="PRK10677.1"/>
    <property type="match status" value="1"/>
</dbReference>
<feature type="transmembrane region" description="Helical" evidence="6">
    <location>
        <begin position="69"/>
        <end position="88"/>
    </location>
</feature>
<dbReference type="Gene3D" id="3.40.190.10">
    <property type="entry name" value="Periplasmic binding protein-like II"/>
    <property type="match status" value="2"/>
</dbReference>
<keyword evidence="6" id="KW-1133">Transmembrane helix</keyword>
<dbReference type="AlphaFoldDB" id="A0A380WR70"/>
<dbReference type="GO" id="GO:0015689">
    <property type="term" value="P:molybdate ion transport"/>
    <property type="evidence" value="ECO:0007669"/>
    <property type="project" value="InterPro"/>
</dbReference>
<evidence type="ECO:0000256" key="4">
    <source>
        <dbReference type="ARBA" id="ARBA00022729"/>
    </source>
</evidence>
<evidence type="ECO:0000256" key="5">
    <source>
        <dbReference type="ARBA" id="ARBA00062515"/>
    </source>
</evidence>
<evidence type="ECO:0000256" key="1">
    <source>
        <dbReference type="ARBA" id="ARBA00009175"/>
    </source>
</evidence>
<sequence>MKSRPSLPLKTGQEAGPISGETTELFRAKPPGWVVACQVLYPYEYNESVARDGLDQMVEGILMVTRRSFGVRLAAMAGGLAAVLALGLPAARADGDVVVFAAASLKNALDAVDTAWKAEGGKSATASYAASSALAKQIEEGAPADVFISADLDWMKYLADKKLIKDGSEVKLLGNRIVLVAPKDSAAKADIAANFDLAGLLGEGRLAMGDVKAVPAGKYGKAALEKLGVWASVEGNIAQAENVRAALKLVSTGEAPLGIVYQTDATAEPGVKIVGIFPEETHPPIVYPVGVTAGSKNADAEAYVKYLQSAKAKELFVAQGFTVLAPVQ</sequence>
<dbReference type="NCBIfam" id="TIGR01256">
    <property type="entry name" value="modA"/>
    <property type="match status" value="1"/>
</dbReference>
<evidence type="ECO:0000313" key="8">
    <source>
        <dbReference type="Proteomes" id="UP000254701"/>
    </source>
</evidence>
<dbReference type="Proteomes" id="UP000254701">
    <property type="component" value="Unassembled WGS sequence"/>
</dbReference>
<comment type="subunit">
    <text evidence="5">The complex is composed of two ATP-binding proteins (ModC), two transmembrane proteins (ModB) and a solute-binding protein (ModA).</text>
</comment>
<dbReference type="SUPFAM" id="SSF53850">
    <property type="entry name" value="Periplasmic binding protein-like II"/>
    <property type="match status" value="1"/>
</dbReference>
<name>A0A380WR70_AMIAI</name>
<dbReference type="GO" id="GO:1901359">
    <property type="term" value="F:tungstate binding"/>
    <property type="evidence" value="ECO:0007669"/>
    <property type="project" value="UniProtKB-ARBA"/>
</dbReference>
<dbReference type="InterPro" id="IPR050682">
    <property type="entry name" value="ModA/WtpA"/>
</dbReference>
<evidence type="ECO:0000313" key="7">
    <source>
        <dbReference type="EMBL" id="SUU91400.1"/>
    </source>
</evidence>
<accession>A0A380WR70</accession>
<dbReference type="GO" id="GO:0030288">
    <property type="term" value="C:outer membrane-bounded periplasmic space"/>
    <property type="evidence" value="ECO:0007669"/>
    <property type="project" value="TreeGrafter"/>
</dbReference>
<dbReference type="CDD" id="cd13536">
    <property type="entry name" value="PBP2_EcModA"/>
    <property type="match status" value="1"/>
</dbReference>
<organism evidence="7 8">
    <name type="scientific">Aminobacter aminovorans</name>
    <name type="common">Chelatobacter heintzii</name>
    <dbReference type="NCBI Taxonomy" id="83263"/>
    <lineage>
        <taxon>Bacteria</taxon>
        <taxon>Pseudomonadati</taxon>
        <taxon>Pseudomonadota</taxon>
        <taxon>Alphaproteobacteria</taxon>
        <taxon>Hyphomicrobiales</taxon>
        <taxon>Phyllobacteriaceae</taxon>
        <taxon>Aminobacter</taxon>
    </lineage>
</organism>
<keyword evidence="2" id="KW-0500">Molybdenum</keyword>
<dbReference type="GO" id="GO:0030973">
    <property type="term" value="F:molybdate ion binding"/>
    <property type="evidence" value="ECO:0007669"/>
    <property type="project" value="TreeGrafter"/>
</dbReference>
<comment type="similarity">
    <text evidence="1">Belongs to the bacterial solute-binding protein ModA family.</text>
</comment>
<keyword evidence="4" id="KW-0732">Signal</keyword>
<dbReference type="InterPro" id="IPR005950">
    <property type="entry name" value="ModA"/>
</dbReference>
<keyword evidence="6" id="KW-0812">Transmembrane</keyword>
<reference evidence="7 8" key="1">
    <citation type="submission" date="2018-06" db="EMBL/GenBank/DDBJ databases">
        <authorList>
            <consortium name="Pathogen Informatics"/>
            <person name="Doyle S."/>
        </authorList>
    </citation>
    <scope>NUCLEOTIDE SEQUENCE [LARGE SCALE GENOMIC DNA]</scope>
    <source>
        <strain evidence="7 8">NCTC10684</strain>
    </source>
</reference>